<evidence type="ECO:0000313" key="1">
    <source>
        <dbReference type="EMBL" id="MBD5779853.1"/>
    </source>
</evidence>
<accession>A0A927FAF4</accession>
<protein>
    <submittedName>
        <fullName evidence="1">Uncharacterized protein</fullName>
    </submittedName>
</protein>
<comment type="caution">
    <text evidence="1">The sequence shown here is derived from an EMBL/GenBank/DDBJ whole genome shotgun (WGS) entry which is preliminary data.</text>
</comment>
<organism evidence="1 2">
    <name type="scientific">Pelagicoccus enzymogenes</name>
    <dbReference type="NCBI Taxonomy" id="2773457"/>
    <lineage>
        <taxon>Bacteria</taxon>
        <taxon>Pseudomonadati</taxon>
        <taxon>Verrucomicrobiota</taxon>
        <taxon>Opitutia</taxon>
        <taxon>Puniceicoccales</taxon>
        <taxon>Pelagicoccaceae</taxon>
        <taxon>Pelagicoccus</taxon>
    </lineage>
</organism>
<evidence type="ECO:0000313" key="2">
    <source>
        <dbReference type="Proteomes" id="UP000622317"/>
    </source>
</evidence>
<proteinExistence type="predicted"/>
<dbReference type="RefSeq" id="WP_191616985.1">
    <property type="nucleotide sequence ID" value="NZ_JACYFG010000019.1"/>
</dbReference>
<dbReference type="AlphaFoldDB" id="A0A927FAF4"/>
<dbReference type="Proteomes" id="UP000622317">
    <property type="component" value="Unassembled WGS sequence"/>
</dbReference>
<reference evidence="1" key="1">
    <citation type="submission" date="2020-09" db="EMBL/GenBank/DDBJ databases">
        <title>Pelagicoccus enzymogenes sp. nov. with an EPS production, isolated from marine sediment.</title>
        <authorList>
            <person name="Feng X."/>
        </authorList>
    </citation>
    <scope>NUCLEOTIDE SEQUENCE</scope>
    <source>
        <strain evidence="1">NFK12</strain>
    </source>
</reference>
<gene>
    <name evidence="1" type="ORF">IEN85_10165</name>
</gene>
<dbReference type="EMBL" id="JACYFG010000019">
    <property type="protein sequence ID" value="MBD5779853.1"/>
    <property type="molecule type" value="Genomic_DNA"/>
</dbReference>
<sequence>MRTDYELPKPWIQRIAKMVEFAMGGTQVTVRLKNGTEIRKVTISNCKWIIEAQGYDSWPFKMEEIEEIYQTDEDKKDRSRERKYF</sequence>
<keyword evidence="2" id="KW-1185">Reference proteome</keyword>
<name>A0A927FAF4_9BACT</name>